<dbReference type="AlphaFoldDB" id="A0AAU6RJK8"/>
<geneLocation type="plasmid" evidence="1">
    <name>pMP13116_2</name>
</geneLocation>
<accession>A0AAU6RJK8</accession>
<protein>
    <submittedName>
        <fullName evidence="1">Uncharacterized protein</fullName>
    </submittedName>
</protein>
<name>A0AAU6RJK8_9STAP</name>
<evidence type="ECO:0000313" key="1">
    <source>
        <dbReference type="EMBL" id="WZE69920.1"/>
    </source>
</evidence>
<proteinExistence type="predicted"/>
<keyword evidence="1" id="KW-0614">Plasmid</keyword>
<organism evidence="1">
    <name type="scientific">Macrococcus psychrotolerans</name>
    <dbReference type="NCBI Taxonomy" id="3039389"/>
    <lineage>
        <taxon>Bacteria</taxon>
        <taxon>Bacillati</taxon>
        <taxon>Bacillota</taxon>
        <taxon>Bacilli</taxon>
        <taxon>Bacillales</taxon>
        <taxon>Staphylococcaceae</taxon>
        <taxon>Macrococcus</taxon>
    </lineage>
</organism>
<reference evidence="1" key="1">
    <citation type="submission" date="2023-04" db="EMBL/GenBank/DDBJ databases">
        <title>Macrococci isolated from food, foodproducing animals, and human clinical materials.</title>
        <authorList>
            <person name="Maslanova I."/>
            <person name="Svec P."/>
            <person name="Sedlacek I."/>
            <person name="Novakova D."/>
            <person name="Keller J.E."/>
            <person name="Schwendener S."/>
            <person name="Finstrlova A."/>
            <person name="Botka T."/>
            <person name="Kovarovic V."/>
            <person name="Petras P."/>
            <person name="Perreten V."/>
            <person name="Pantucek R."/>
        </authorList>
    </citation>
    <scope>NUCLEOTIDE SEQUENCE</scope>
    <source>
        <strain evidence="1">NRL/St 13/116</strain>
        <plasmid evidence="1">pMP13116_2</plasmid>
    </source>
</reference>
<gene>
    <name evidence="1" type="ORF">QA540_10960</name>
</gene>
<dbReference type="EMBL" id="CP124587">
    <property type="protein sequence ID" value="WZE69920.1"/>
    <property type="molecule type" value="Genomic_DNA"/>
</dbReference>
<dbReference type="RefSeq" id="WP_420496631.1">
    <property type="nucleotide sequence ID" value="NZ_CP124587.1"/>
</dbReference>
<sequence>MKYLILKLSDKEQGIPFNDRAELKKRAEGDWKLTLKTLGQTDRALLLFRGQVLGEYEIQDQFYFDRSTGRVTLSLVEIDNSSMLNKVLDYPTANPASILDEKDLKEKQTD</sequence>